<dbReference type="AlphaFoldDB" id="A0A8T1V2N2"/>
<evidence type="ECO:0000313" key="2">
    <source>
        <dbReference type="Proteomes" id="UP000688947"/>
    </source>
</evidence>
<accession>A0A8T1V2N2</accession>
<proteinExistence type="predicted"/>
<protein>
    <submittedName>
        <fullName evidence="1">Uncharacterized protein</fullName>
    </submittedName>
</protein>
<name>A0A8T1V2N2_9STRA</name>
<dbReference type="Proteomes" id="UP000688947">
    <property type="component" value="Unassembled WGS sequence"/>
</dbReference>
<feature type="non-terminal residue" evidence="1">
    <location>
        <position position="153"/>
    </location>
</feature>
<comment type="caution">
    <text evidence="1">The sequence shown here is derived from an EMBL/GenBank/DDBJ whole genome shotgun (WGS) entry which is preliminary data.</text>
</comment>
<organism evidence="1 2">
    <name type="scientific">Phytophthora cactorum</name>
    <dbReference type="NCBI Taxonomy" id="29920"/>
    <lineage>
        <taxon>Eukaryota</taxon>
        <taxon>Sar</taxon>
        <taxon>Stramenopiles</taxon>
        <taxon>Oomycota</taxon>
        <taxon>Peronosporomycetes</taxon>
        <taxon>Peronosporales</taxon>
        <taxon>Peronosporaceae</taxon>
        <taxon>Phytophthora</taxon>
    </lineage>
</organism>
<dbReference type="EMBL" id="JAENGZ010000017">
    <property type="protein sequence ID" value="KAG6973603.1"/>
    <property type="molecule type" value="Genomic_DNA"/>
</dbReference>
<reference evidence="1" key="1">
    <citation type="submission" date="2021-01" db="EMBL/GenBank/DDBJ databases">
        <title>Phytophthora aleatoria, a newly-described species from Pinus radiata is distinct from Phytophthora cactorum isolates based on comparative genomics.</title>
        <authorList>
            <person name="Mcdougal R."/>
            <person name="Panda P."/>
            <person name="Williams N."/>
            <person name="Studholme D.J."/>
        </authorList>
    </citation>
    <scope>NUCLEOTIDE SEQUENCE</scope>
    <source>
        <strain evidence="1">NZFS 3830</strain>
    </source>
</reference>
<dbReference type="OrthoDB" id="126242at2759"/>
<gene>
    <name evidence="1" type="ORF">JG687_00000794</name>
</gene>
<sequence length="153" mass="17401">DQSHCEKTHGARRATQCCYKRCGRHLAQGTEPKIFPPQLVCPENELSDTSLVALFSRPLLVWIPESMNQSGKPFYVVSGCTCVKDYKQRVVEDCSSDNSTTFSTLSSCYTYRNSDVMIHLPFVTCKKIGLSRRLVEHIHEGIMSPNWQVQFHT</sequence>
<evidence type="ECO:0000313" key="1">
    <source>
        <dbReference type="EMBL" id="KAG6973603.1"/>
    </source>
</evidence>